<dbReference type="GeneID" id="44297871"/>
<dbReference type="RefSeq" id="WP_085141440.1">
    <property type="nucleotide sequence ID" value="NZ_JACKVA010000009.1"/>
</dbReference>
<evidence type="ECO:0000313" key="2">
    <source>
        <dbReference type="Proteomes" id="UP000193811"/>
    </source>
</evidence>
<comment type="caution">
    <text evidence="1">The sequence shown here is derived from an EMBL/GenBank/DDBJ whole genome shotgun (WGS) entry which is preliminary data.</text>
</comment>
<dbReference type="Proteomes" id="UP000193811">
    <property type="component" value="Unassembled WGS sequence"/>
</dbReference>
<dbReference type="InterPro" id="IPR036188">
    <property type="entry name" value="FAD/NAD-bd_sf"/>
</dbReference>
<dbReference type="Gene3D" id="3.50.50.60">
    <property type="entry name" value="FAD/NAD(P)-binding domain"/>
    <property type="match status" value="1"/>
</dbReference>
<accession>A0ABX3V4E9</accession>
<evidence type="ECO:0000313" key="1">
    <source>
        <dbReference type="EMBL" id="ORV24641.1"/>
    </source>
</evidence>
<name>A0ABX3V4E9_9MYCO</name>
<organism evidence="1 2">
    <name type="scientific">Mycolicibacterium conceptionense</name>
    <dbReference type="NCBI Taxonomy" id="451644"/>
    <lineage>
        <taxon>Bacteria</taxon>
        <taxon>Bacillati</taxon>
        <taxon>Actinomycetota</taxon>
        <taxon>Actinomycetes</taxon>
        <taxon>Mycobacteriales</taxon>
        <taxon>Mycobacteriaceae</taxon>
        <taxon>Mycolicibacterium</taxon>
    </lineage>
</organism>
<protein>
    <submittedName>
        <fullName evidence="1">Uncharacterized protein</fullName>
    </submittedName>
</protein>
<sequence length="152" mass="16887">MASMYAIRHAIVSKIVTVYAHSFWEANGQNGSSYNETAHFGGTWSQRNGILSALVPPERHTPFLATPAHLNFNRNYWPAWSRPSARKLYSHKRCSSKNGVWTPGPRVTSPPGDLVNVMRVGPLHSTHESPFYVCGSDQWVCGYMVGAIRSGL</sequence>
<reference evidence="1 2" key="1">
    <citation type="submission" date="2016-01" db="EMBL/GenBank/DDBJ databases">
        <title>The new phylogeny of the genus Mycobacterium.</title>
        <authorList>
            <person name="Tarcisio F."/>
            <person name="Conor M."/>
            <person name="Antonella G."/>
            <person name="Elisabetta G."/>
            <person name="Giulia F.S."/>
            <person name="Sara T."/>
            <person name="Anna F."/>
            <person name="Clotilde B."/>
            <person name="Roberto B."/>
            <person name="Veronica D.S."/>
            <person name="Fabio R."/>
            <person name="Monica P."/>
            <person name="Olivier J."/>
            <person name="Enrico T."/>
            <person name="Nicola S."/>
        </authorList>
    </citation>
    <scope>NUCLEOTIDE SEQUENCE [LARGE SCALE GENOMIC DNA]</scope>
    <source>
        <strain evidence="1 2">CCUG 50187</strain>
    </source>
</reference>
<proteinExistence type="predicted"/>
<gene>
    <name evidence="1" type="ORF">AWB98_20565</name>
</gene>
<keyword evidence="2" id="KW-1185">Reference proteome</keyword>
<dbReference type="EMBL" id="LQOP01000020">
    <property type="protein sequence ID" value="ORV24641.1"/>
    <property type="molecule type" value="Genomic_DNA"/>
</dbReference>
<dbReference type="Gene3D" id="3.90.660.10">
    <property type="match status" value="1"/>
</dbReference>